<evidence type="ECO:0000313" key="5">
    <source>
        <dbReference type="EMBL" id="CAQ64682.1"/>
    </source>
</evidence>
<sequence>MTEKPTQARDQEAVLKFIERFAAALTEAGFPRMPARVFVALFASDSDHLTAGELAEQLQVSPAAISGAVRYLTQVNLAIREREPGARQDHFRVDGNVWYELMRRRDRELVRWEDSLREGVETLGRDTPAGAKLAATLPFFEFMQKELSEMLERWRQQEGNS</sequence>
<dbReference type="AlphaFoldDB" id="B5M9K4"/>
<gene>
    <name evidence="5" type="primary">las3</name>
</gene>
<evidence type="ECO:0000256" key="2">
    <source>
        <dbReference type="ARBA" id="ARBA00023125"/>
    </source>
</evidence>
<evidence type="ECO:0000256" key="1">
    <source>
        <dbReference type="ARBA" id="ARBA00023015"/>
    </source>
</evidence>
<dbReference type="InterPro" id="IPR052362">
    <property type="entry name" value="HTH-GbsR_regulator"/>
</dbReference>
<evidence type="ECO:0000259" key="4">
    <source>
        <dbReference type="Pfam" id="PF12802"/>
    </source>
</evidence>
<protein>
    <submittedName>
        <fullName evidence="5">Putative transcriptional regulator</fullName>
    </submittedName>
</protein>
<dbReference type="PANTHER" id="PTHR38465">
    <property type="entry name" value="HTH-TYPE TRANSCRIPTIONAL REGULATOR MJ1563-RELATED"/>
    <property type="match status" value="1"/>
</dbReference>
<organism evidence="5">
    <name type="scientific">Streptomyces lasalocidi</name>
    <name type="common">Streptomyces lasaliensis</name>
    <dbReference type="NCBI Taxonomy" id="324833"/>
    <lineage>
        <taxon>Bacteria</taxon>
        <taxon>Bacillati</taxon>
        <taxon>Actinomycetota</taxon>
        <taxon>Actinomycetes</taxon>
        <taxon>Kitasatosporales</taxon>
        <taxon>Streptomycetaceae</taxon>
        <taxon>Streptomyces</taxon>
    </lineage>
</organism>
<keyword evidence="1" id="KW-0805">Transcription regulation</keyword>
<dbReference type="RefSeq" id="WP_241678457.1">
    <property type="nucleotide sequence ID" value="NZ_SZNQ01000001.1"/>
</dbReference>
<dbReference type="Pfam" id="PF12802">
    <property type="entry name" value="MarR_2"/>
    <property type="match status" value="1"/>
</dbReference>
<dbReference type="InterPro" id="IPR036390">
    <property type="entry name" value="WH_DNA-bd_sf"/>
</dbReference>
<evidence type="ECO:0000256" key="3">
    <source>
        <dbReference type="ARBA" id="ARBA00023163"/>
    </source>
</evidence>
<name>B5M9K4_STRLS</name>
<dbReference type="InterPro" id="IPR036388">
    <property type="entry name" value="WH-like_DNA-bd_sf"/>
</dbReference>
<keyword evidence="3" id="KW-0804">Transcription</keyword>
<dbReference type="SUPFAM" id="SSF46785">
    <property type="entry name" value="Winged helix' DNA-binding domain"/>
    <property type="match status" value="1"/>
</dbReference>
<dbReference type="GO" id="GO:0003700">
    <property type="term" value="F:DNA-binding transcription factor activity"/>
    <property type="evidence" value="ECO:0007669"/>
    <property type="project" value="InterPro"/>
</dbReference>
<feature type="domain" description="HTH marR-type" evidence="4">
    <location>
        <begin position="29"/>
        <end position="87"/>
    </location>
</feature>
<reference evidence="5" key="1">
    <citation type="submission" date="2008-06" db="EMBL/GenBank/DDBJ databases">
        <title>The biosynthetic gene cluster responsible for Lasalocid production from Streptomyces lasaliensis.</title>
        <authorList>
            <person name="Smith L."/>
            <person name="Samborskyy M."/>
            <person name="Fan Q."/>
            <person name="Spencer J.B."/>
            <person name="Leadlay P.F."/>
        </authorList>
    </citation>
    <scope>NUCLEOTIDE SEQUENCE</scope>
    <source>
        <strain evidence="5">NRRL 3382R</strain>
    </source>
</reference>
<accession>B5M9K4</accession>
<dbReference type="PANTHER" id="PTHR38465:SF2">
    <property type="entry name" value="HTH-TYPE TRANSCRIPTIONAL REGULATOR MMPR5"/>
    <property type="match status" value="1"/>
</dbReference>
<dbReference type="Gene3D" id="1.10.10.10">
    <property type="entry name" value="Winged helix-like DNA-binding domain superfamily/Winged helix DNA-binding domain"/>
    <property type="match status" value="1"/>
</dbReference>
<keyword evidence="2" id="KW-0238">DNA-binding</keyword>
<dbReference type="InterPro" id="IPR000835">
    <property type="entry name" value="HTH_MarR-typ"/>
</dbReference>
<dbReference type="EMBL" id="FM173265">
    <property type="protein sequence ID" value="CAQ64682.1"/>
    <property type="molecule type" value="Genomic_DNA"/>
</dbReference>
<proteinExistence type="predicted"/>
<dbReference type="GO" id="GO:0003677">
    <property type="term" value="F:DNA binding"/>
    <property type="evidence" value="ECO:0007669"/>
    <property type="project" value="UniProtKB-KW"/>
</dbReference>